<dbReference type="OrthoDB" id="286185at2"/>
<organism evidence="1 2">
    <name type="scientific">Rohdeia mirabilis</name>
    <dbReference type="NCBI Taxonomy" id="2528008"/>
    <lineage>
        <taxon>Bacteria</taxon>
        <taxon>Pseudomonadati</taxon>
        <taxon>Planctomycetota</taxon>
        <taxon>Planctomycetia</taxon>
        <taxon>Planctomycetia incertae sedis</taxon>
        <taxon>Rohdeia</taxon>
    </lineage>
</organism>
<dbReference type="RefSeq" id="WP_145183338.1">
    <property type="nucleotide sequence ID" value="NZ_CP036290.1"/>
</dbReference>
<dbReference type="Proteomes" id="UP000319342">
    <property type="component" value="Chromosome"/>
</dbReference>
<proteinExistence type="predicted"/>
<evidence type="ECO:0000313" key="1">
    <source>
        <dbReference type="EMBL" id="QDU83512.1"/>
    </source>
</evidence>
<name>A0A518CWA0_9BACT</name>
<accession>A0A518CWA0</accession>
<protein>
    <recommendedName>
        <fullName evidence="3">DUF2004 domain-containing protein</fullName>
    </recommendedName>
</protein>
<dbReference type="AlphaFoldDB" id="A0A518CWA0"/>
<evidence type="ECO:0008006" key="3">
    <source>
        <dbReference type="Google" id="ProtNLM"/>
    </source>
</evidence>
<gene>
    <name evidence="1" type="ORF">Pla163_06110</name>
</gene>
<evidence type="ECO:0000313" key="2">
    <source>
        <dbReference type="Proteomes" id="UP000319342"/>
    </source>
</evidence>
<reference evidence="1 2" key="1">
    <citation type="submission" date="2019-02" db="EMBL/GenBank/DDBJ databases">
        <title>Deep-cultivation of Planctomycetes and their phenomic and genomic characterization uncovers novel biology.</title>
        <authorList>
            <person name="Wiegand S."/>
            <person name="Jogler M."/>
            <person name="Boedeker C."/>
            <person name="Pinto D."/>
            <person name="Vollmers J."/>
            <person name="Rivas-Marin E."/>
            <person name="Kohn T."/>
            <person name="Peeters S.H."/>
            <person name="Heuer A."/>
            <person name="Rast P."/>
            <person name="Oberbeckmann S."/>
            <person name="Bunk B."/>
            <person name="Jeske O."/>
            <person name="Meyerdierks A."/>
            <person name="Storesund J.E."/>
            <person name="Kallscheuer N."/>
            <person name="Luecker S."/>
            <person name="Lage O.M."/>
            <person name="Pohl T."/>
            <person name="Merkel B.J."/>
            <person name="Hornburger P."/>
            <person name="Mueller R.-W."/>
            <person name="Bruemmer F."/>
            <person name="Labrenz M."/>
            <person name="Spormann A.M."/>
            <person name="Op den Camp H."/>
            <person name="Overmann J."/>
            <person name="Amann R."/>
            <person name="Jetten M.S.M."/>
            <person name="Mascher T."/>
            <person name="Medema M.H."/>
            <person name="Devos D.P."/>
            <person name="Kaster A.-K."/>
            <person name="Ovreas L."/>
            <person name="Rohde M."/>
            <person name="Galperin M.Y."/>
            <person name="Jogler C."/>
        </authorList>
    </citation>
    <scope>NUCLEOTIDE SEQUENCE [LARGE SCALE GENOMIC DNA]</scope>
    <source>
        <strain evidence="1 2">Pla163</strain>
    </source>
</reference>
<keyword evidence="2" id="KW-1185">Reference proteome</keyword>
<sequence length="110" mass="12189">MNQDETARRERIARDAILSSLGQESGEYGATLFATHHLAELDEAYWQEHAQAGSPEPRRVLEILELKSSADDEEEGLDQLDFGLPGGVSDYVLCVSFDEEGEVDDISMES</sequence>
<dbReference type="EMBL" id="CP036290">
    <property type="protein sequence ID" value="QDU83512.1"/>
    <property type="molecule type" value="Genomic_DNA"/>
</dbReference>